<dbReference type="EMBL" id="BSOZ01000052">
    <property type="protein sequence ID" value="GLS05560.1"/>
    <property type="molecule type" value="Genomic_DNA"/>
</dbReference>
<proteinExistence type="inferred from homology"/>
<evidence type="ECO:0000313" key="4">
    <source>
        <dbReference type="Proteomes" id="UP001156836"/>
    </source>
</evidence>
<dbReference type="RefSeq" id="WP_018747910.1">
    <property type="nucleotide sequence ID" value="NZ_BSOZ01000052.1"/>
</dbReference>
<feature type="domain" description="YchJ-like middle NTF2-like" evidence="2">
    <location>
        <begin position="33"/>
        <end position="126"/>
    </location>
</feature>
<evidence type="ECO:0000313" key="3">
    <source>
        <dbReference type="EMBL" id="GLS05560.1"/>
    </source>
</evidence>
<keyword evidence="4" id="KW-1185">Reference proteome</keyword>
<dbReference type="Gene3D" id="3.10.450.50">
    <property type="match status" value="1"/>
</dbReference>
<comment type="caution">
    <text evidence="3">The sequence shown here is derived from an EMBL/GenBank/DDBJ whole genome shotgun (WGS) entry which is preliminary data.</text>
</comment>
<organism evidence="3 4">
    <name type="scientific">Chitiniphilus shinanonensis</name>
    <dbReference type="NCBI Taxonomy" id="553088"/>
    <lineage>
        <taxon>Bacteria</taxon>
        <taxon>Pseudomonadati</taxon>
        <taxon>Pseudomonadota</taxon>
        <taxon>Betaproteobacteria</taxon>
        <taxon>Neisseriales</taxon>
        <taxon>Chitinibacteraceae</taxon>
        <taxon>Chitiniphilus</taxon>
    </lineage>
</organism>
<dbReference type="PANTHER" id="PTHR33747:SF1">
    <property type="entry name" value="ADENYLATE CYCLASE-ASSOCIATED CAP C-TERMINAL DOMAIN-CONTAINING PROTEIN"/>
    <property type="match status" value="1"/>
</dbReference>
<dbReference type="InterPro" id="IPR048469">
    <property type="entry name" value="YchJ-like_M"/>
</dbReference>
<evidence type="ECO:0000256" key="1">
    <source>
        <dbReference type="HAMAP-Rule" id="MF_00612"/>
    </source>
</evidence>
<dbReference type="InterPro" id="IPR032710">
    <property type="entry name" value="NTF2-like_dom_sf"/>
</dbReference>
<gene>
    <name evidence="3" type="ORF">GCM10007860_27160</name>
</gene>
<comment type="similarity">
    <text evidence="1">Belongs to the UPF0225 family.</text>
</comment>
<dbReference type="SUPFAM" id="SSF54427">
    <property type="entry name" value="NTF2-like"/>
    <property type="match status" value="1"/>
</dbReference>
<dbReference type="Pfam" id="PF17775">
    <property type="entry name" value="YchJ_M-like"/>
    <property type="match status" value="1"/>
</dbReference>
<name>A0ABQ6BU85_9NEIS</name>
<evidence type="ECO:0000259" key="2">
    <source>
        <dbReference type="Pfam" id="PF17775"/>
    </source>
</evidence>
<dbReference type="PANTHER" id="PTHR33747">
    <property type="entry name" value="UPF0225 PROTEIN SCO1677"/>
    <property type="match status" value="1"/>
</dbReference>
<dbReference type="InterPro" id="IPR023006">
    <property type="entry name" value="YchJ-like"/>
</dbReference>
<sequence length="130" mass="14213">MHKSPKSPSCACGLPHPYAACCGRYHAGEAAPSAEALMRSRYTAYVLGLEDYLLATWHASTRPEALGLADDAPAKWLGLEIRRAETDGARAVVAFVARYKVGGRAHRLSETSRFVLEDGRWYYVDGDLVA</sequence>
<dbReference type="HAMAP" id="MF_00612">
    <property type="entry name" value="UPF0225"/>
    <property type="match status" value="1"/>
</dbReference>
<accession>A0ABQ6BU85</accession>
<reference evidence="4" key="1">
    <citation type="journal article" date="2019" name="Int. J. Syst. Evol. Microbiol.">
        <title>The Global Catalogue of Microorganisms (GCM) 10K type strain sequencing project: providing services to taxonomists for standard genome sequencing and annotation.</title>
        <authorList>
            <consortium name="The Broad Institute Genomics Platform"/>
            <consortium name="The Broad Institute Genome Sequencing Center for Infectious Disease"/>
            <person name="Wu L."/>
            <person name="Ma J."/>
        </authorList>
    </citation>
    <scope>NUCLEOTIDE SEQUENCE [LARGE SCALE GENOMIC DNA]</scope>
    <source>
        <strain evidence="4">NBRC 104970</strain>
    </source>
</reference>
<dbReference type="Proteomes" id="UP001156836">
    <property type="component" value="Unassembled WGS sequence"/>
</dbReference>
<protein>
    <recommendedName>
        <fullName evidence="1">UPF0225 protein GCM10007860_27160</fullName>
    </recommendedName>
</protein>